<name>A0A2C5XT65_9HYPO</name>
<comment type="caution">
    <text evidence="1">The sequence shown here is derived from an EMBL/GenBank/DDBJ whole genome shotgun (WGS) entry which is preliminary data.</text>
</comment>
<protein>
    <submittedName>
        <fullName evidence="1">Uncharacterized protein</fullName>
    </submittedName>
</protein>
<accession>A0A2C5XT65</accession>
<proteinExistence type="predicted"/>
<dbReference type="STRING" id="1399860.A0A2C5XT65"/>
<gene>
    <name evidence="1" type="ORF">CDD81_1640</name>
</gene>
<dbReference type="InterPro" id="IPR008930">
    <property type="entry name" value="Terpenoid_cyclase/PrenylTrfase"/>
</dbReference>
<reference evidence="1 2" key="1">
    <citation type="submission" date="2017-06" db="EMBL/GenBank/DDBJ databases">
        <title>Ant-infecting Ophiocordyceps genomes reveal a high diversity of potential behavioral manipulation genes and a possible major role for enterotoxins.</title>
        <authorList>
            <person name="De Bekker C."/>
            <person name="Evans H.C."/>
            <person name="Brachmann A."/>
            <person name="Hughes D.P."/>
        </authorList>
    </citation>
    <scope>NUCLEOTIDE SEQUENCE [LARGE SCALE GENOMIC DNA]</scope>
    <source>
        <strain evidence="1 2">Map64</strain>
    </source>
</reference>
<evidence type="ECO:0000313" key="2">
    <source>
        <dbReference type="Proteomes" id="UP000226192"/>
    </source>
</evidence>
<dbReference type="Gene3D" id="1.50.10.20">
    <property type="match status" value="1"/>
</dbReference>
<dbReference type="OrthoDB" id="2012566at2759"/>
<evidence type="ECO:0000313" key="1">
    <source>
        <dbReference type="EMBL" id="PHH60465.1"/>
    </source>
</evidence>
<keyword evidence="2" id="KW-1185">Reference proteome</keyword>
<dbReference type="InterPro" id="IPR023214">
    <property type="entry name" value="HAD_sf"/>
</dbReference>
<dbReference type="InterPro" id="IPR006439">
    <property type="entry name" value="HAD-SF_hydro_IA"/>
</dbReference>
<dbReference type="SUPFAM" id="SSF48239">
    <property type="entry name" value="Terpenoid cyclases/Protein prenyltransferases"/>
    <property type="match status" value="1"/>
</dbReference>
<dbReference type="InterPro" id="IPR036412">
    <property type="entry name" value="HAD-like_sf"/>
</dbReference>
<dbReference type="PANTHER" id="PTHR43611:SF3">
    <property type="entry name" value="FLAVIN MONONUCLEOTIDE HYDROLASE 1, CHLOROPLATIC"/>
    <property type="match status" value="1"/>
</dbReference>
<dbReference type="Gene3D" id="3.40.50.1000">
    <property type="entry name" value="HAD superfamily/HAD-like"/>
    <property type="match status" value="1"/>
</dbReference>
<dbReference type="AlphaFoldDB" id="A0A2C5XT65"/>
<dbReference type="GO" id="GO:0016791">
    <property type="term" value="F:phosphatase activity"/>
    <property type="evidence" value="ECO:0007669"/>
    <property type="project" value="UniProtKB-ARBA"/>
</dbReference>
<dbReference type="Proteomes" id="UP000226192">
    <property type="component" value="Unassembled WGS sequence"/>
</dbReference>
<organism evidence="1 2">
    <name type="scientific">Ophiocordyceps australis</name>
    <dbReference type="NCBI Taxonomy" id="1399860"/>
    <lineage>
        <taxon>Eukaryota</taxon>
        <taxon>Fungi</taxon>
        <taxon>Dikarya</taxon>
        <taxon>Ascomycota</taxon>
        <taxon>Pezizomycotina</taxon>
        <taxon>Sordariomycetes</taxon>
        <taxon>Hypocreomycetidae</taxon>
        <taxon>Hypocreales</taxon>
        <taxon>Ophiocordycipitaceae</taxon>
        <taxon>Ophiocordyceps</taxon>
    </lineage>
</organism>
<dbReference type="PANTHER" id="PTHR43611">
    <property type="entry name" value="ALPHA-D-GLUCOSE 1-PHOSPHATE PHOSPHATASE"/>
    <property type="match status" value="1"/>
</dbReference>
<dbReference type="SUPFAM" id="SSF56784">
    <property type="entry name" value="HAD-like"/>
    <property type="match status" value="1"/>
</dbReference>
<sequence length="498" mass="55224">MSNISREHFVMVQRLSLAWAMFDAIFISADLGMRKPELCFFNHVVQHAQVDASQMIMVDDRVENVCAASSLGMHGILVGGERGVGALLRSLLQDPLARAEAFLRENAQRLDSVVQGWEGDAVLRDNFAQLLILELMGDESLVYLRWPCGRTLGLGSEDEAARETEASARVDGNGNVLNGGINSTANSKAIEGDYGNTNTNGNTNGKAIERDYINTNSNGNTNDKAIQKDYSNTNSKAIETDYGKAIEKDYSNTHNPLAAEYLHVKTHLWNYFVQPSVLVSPDFPPDTDTTAIAYLSLPSQYLPTASQLELVMDAMATNLSPDGIMQTYFSRDRPRTTPEVCCNMLRFFHRFGHGSDARIQKTQAWVIQCLENDACRHGSRHYSTPETLLYFAARLRHESTSCLLGRKLGLVRECLQRRVNEPTNPLALAMRLHACQMVGVDAGLYKRDLHLLLSLQQEDGGWPAGHFCRVAKLGACIGNRGLTTALAVKIIEREKRPC</sequence>
<dbReference type="NCBIfam" id="TIGR01509">
    <property type="entry name" value="HAD-SF-IA-v3"/>
    <property type="match status" value="1"/>
</dbReference>
<dbReference type="EMBL" id="NJET01000145">
    <property type="protein sequence ID" value="PHH60465.1"/>
    <property type="molecule type" value="Genomic_DNA"/>
</dbReference>